<feature type="domain" description="Nudix hydrolase" evidence="4">
    <location>
        <begin position="151"/>
        <end position="342"/>
    </location>
</feature>
<dbReference type="Proteomes" id="UP001140949">
    <property type="component" value="Unassembled WGS sequence"/>
</dbReference>
<dbReference type="InterPro" id="IPR000086">
    <property type="entry name" value="NUDIX_hydrolase_dom"/>
</dbReference>
<evidence type="ECO:0000256" key="3">
    <source>
        <dbReference type="SAM" id="SignalP"/>
    </source>
</evidence>
<dbReference type="Pfam" id="PF00293">
    <property type="entry name" value="NUDIX"/>
    <property type="match status" value="1"/>
</dbReference>
<keyword evidence="3" id="KW-0732">Signal</keyword>
<dbReference type="CDD" id="cd03424">
    <property type="entry name" value="NUDIX_ADPRase_Nudt5_UGPPase_Nudt14"/>
    <property type="match status" value="1"/>
</dbReference>
<dbReference type="GO" id="GO:0080042">
    <property type="term" value="F:ADP-glucose pyrophosphohydrolase activity"/>
    <property type="evidence" value="ECO:0007669"/>
    <property type="project" value="TreeGrafter"/>
</dbReference>
<dbReference type="GO" id="GO:0080041">
    <property type="term" value="F:ADP-ribose pyrophosphohydrolase activity"/>
    <property type="evidence" value="ECO:0007669"/>
    <property type="project" value="TreeGrafter"/>
</dbReference>
<dbReference type="SUPFAM" id="SSF55811">
    <property type="entry name" value="Nudix"/>
    <property type="match status" value="1"/>
</dbReference>
<comment type="cofactor">
    <cofactor evidence="1">
        <name>Mg(2+)</name>
        <dbReference type="ChEBI" id="CHEBI:18420"/>
    </cofactor>
</comment>
<gene>
    <name evidence="5" type="ORF">M6B38_385490</name>
</gene>
<reference evidence="5" key="1">
    <citation type="journal article" date="2023" name="GigaByte">
        <title>Genome assembly of the bearded iris, Iris pallida Lam.</title>
        <authorList>
            <person name="Bruccoleri R.E."/>
            <person name="Oakeley E.J."/>
            <person name="Faust A.M.E."/>
            <person name="Altorfer M."/>
            <person name="Dessus-Babus S."/>
            <person name="Burckhardt D."/>
            <person name="Oertli M."/>
            <person name="Naumann U."/>
            <person name="Petersen F."/>
            <person name="Wong J."/>
        </authorList>
    </citation>
    <scope>NUCLEOTIDE SEQUENCE</scope>
    <source>
        <strain evidence="5">GSM-AAB239-AS_SAM_17_03QT</strain>
    </source>
</reference>
<dbReference type="Gene3D" id="3.90.79.10">
    <property type="entry name" value="Nucleoside Triphosphate Pyrophosphohydrolase"/>
    <property type="match status" value="2"/>
</dbReference>
<evidence type="ECO:0000259" key="4">
    <source>
        <dbReference type="PROSITE" id="PS51462"/>
    </source>
</evidence>
<dbReference type="PROSITE" id="PS51462">
    <property type="entry name" value="NUDIX"/>
    <property type="match status" value="1"/>
</dbReference>
<organism evidence="5 6">
    <name type="scientific">Iris pallida</name>
    <name type="common">Sweet iris</name>
    <dbReference type="NCBI Taxonomy" id="29817"/>
    <lineage>
        <taxon>Eukaryota</taxon>
        <taxon>Viridiplantae</taxon>
        <taxon>Streptophyta</taxon>
        <taxon>Embryophyta</taxon>
        <taxon>Tracheophyta</taxon>
        <taxon>Spermatophyta</taxon>
        <taxon>Magnoliopsida</taxon>
        <taxon>Liliopsida</taxon>
        <taxon>Asparagales</taxon>
        <taxon>Iridaceae</taxon>
        <taxon>Iridoideae</taxon>
        <taxon>Irideae</taxon>
        <taxon>Iris</taxon>
    </lineage>
</organism>
<feature type="chain" id="PRO_5043354551" evidence="3">
    <location>
        <begin position="18"/>
        <end position="371"/>
    </location>
</feature>
<proteinExistence type="predicted"/>
<dbReference type="GO" id="GO:0006753">
    <property type="term" value="P:nucleoside phosphate metabolic process"/>
    <property type="evidence" value="ECO:0007669"/>
    <property type="project" value="TreeGrafter"/>
</dbReference>
<feature type="signal peptide" evidence="3">
    <location>
        <begin position="1"/>
        <end position="17"/>
    </location>
</feature>
<reference evidence="5" key="2">
    <citation type="submission" date="2023-04" db="EMBL/GenBank/DDBJ databases">
        <authorList>
            <person name="Bruccoleri R.E."/>
            <person name="Oakeley E.J."/>
            <person name="Faust A.-M."/>
            <person name="Dessus-Babus S."/>
            <person name="Altorfer M."/>
            <person name="Burckhardt D."/>
            <person name="Oertli M."/>
            <person name="Naumann U."/>
            <person name="Petersen F."/>
            <person name="Wong J."/>
        </authorList>
    </citation>
    <scope>NUCLEOTIDE SEQUENCE</scope>
    <source>
        <strain evidence="5">GSM-AAB239-AS_SAM_17_03QT</strain>
        <tissue evidence="5">Leaf</tissue>
    </source>
</reference>
<sequence>MSAAHARLLLLLSSASAALHFRTARPLFQLHAPDPNIGAPRNRRLVCRMASTNSPPPARCISLPGADPVQVVAAPGLSDSDLSAAIDSSLFKQWLKNMQSETGVLSRAGMRLRQVQIQGVDMFGRRVGFLKFKADVFDKETGTKIPGIVFARGPAVAVLILLESGGKTYVVLTEQVRVPVGKLIMAGMLDDDKGDVVGTAVREVEEETGISLKAEDMINLTAFLDPATGCKVFPSPVAIVVPRPAQSIGGIETPTAFGLSHATATRRPARSRRPLAQGGCDEELSLFLYRGSVSEEIISALQGKEMGLRDHGELIKVHVVPYDKLWRMTADAKVLSLLYMKWPRKRDFYLKETPEGKPSHLKGRRHYTIQE</sequence>
<evidence type="ECO:0000256" key="1">
    <source>
        <dbReference type="ARBA" id="ARBA00001946"/>
    </source>
</evidence>
<evidence type="ECO:0000256" key="2">
    <source>
        <dbReference type="ARBA" id="ARBA00022801"/>
    </source>
</evidence>
<dbReference type="PANTHER" id="PTHR11839:SF18">
    <property type="entry name" value="NUDIX HYDROLASE DOMAIN-CONTAINING PROTEIN"/>
    <property type="match status" value="1"/>
</dbReference>
<evidence type="ECO:0000313" key="6">
    <source>
        <dbReference type="Proteomes" id="UP001140949"/>
    </source>
</evidence>
<protein>
    <submittedName>
        <fullName evidence="5">Nudix hydrolase 14, chloroplastic</fullName>
    </submittedName>
</protein>
<dbReference type="AlphaFoldDB" id="A0AAX6G3G1"/>
<dbReference type="PANTHER" id="PTHR11839">
    <property type="entry name" value="UDP/ADP-SUGAR PYROPHOSPHATASE"/>
    <property type="match status" value="1"/>
</dbReference>
<dbReference type="GO" id="GO:0019693">
    <property type="term" value="P:ribose phosphate metabolic process"/>
    <property type="evidence" value="ECO:0007669"/>
    <property type="project" value="TreeGrafter"/>
</dbReference>
<keyword evidence="2 5" id="KW-0378">Hydrolase</keyword>
<accession>A0AAX6G3G1</accession>
<keyword evidence="6" id="KW-1185">Reference proteome</keyword>
<name>A0AAX6G3G1_IRIPA</name>
<dbReference type="InterPro" id="IPR015797">
    <property type="entry name" value="NUDIX_hydrolase-like_dom_sf"/>
</dbReference>
<dbReference type="EMBL" id="JANAVB010023681">
    <property type="protein sequence ID" value="KAJ6823072.1"/>
    <property type="molecule type" value="Genomic_DNA"/>
</dbReference>
<evidence type="ECO:0000313" key="5">
    <source>
        <dbReference type="EMBL" id="KAJ6823072.1"/>
    </source>
</evidence>
<comment type="caution">
    <text evidence="5">The sequence shown here is derived from an EMBL/GenBank/DDBJ whole genome shotgun (WGS) entry which is preliminary data.</text>
</comment>